<name>A0A3M2KVI5_9NOCA</name>
<evidence type="ECO:0000256" key="5">
    <source>
        <dbReference type="ARBA" id="ARBA00023136"/>
    </source>
</evidence>
<dbReference type="Pfam" id="PF07690">
    <property type="entry name" value="MFS_1"/>
    <property type="match status" value="2"/>
</dbReference>
<feature type="transmembrane region" description="Helical" evidence="6">
    <location>
        <begin position="180"/>
        <end position="201"/>
    </location>
</feature>
<comment type="caution">
    <text evidence="8">The sequence shown here is derived from an EMBL/GenBank/DDBJ whole genome shotgun (WGS) entry which is preliminary data.</text>
</comment>
<sequence length="534" mass="56160">MSTPSTPTIVDDTDTGRLDGASRLRIFSVLAVIVLFTEVAPLQYTMIAAALQKIAPSFPQVGANITWAIIVFGLVGAAASPLVGKISDVWGKKRTFLLCGLIFLIGCVIDATTNNWGMFLFGRALQAIAIATQVVAYGLIRDLLPRKYVPLGLGVTATGLGFSALLAPIVGGWLLEHHSYHAIFWFLAAFMLVMTPFVIVVVPESKLRVKESVDIVGAALLAAGVTLTLIYLDKGQDWGWSKLGTLVWLFGGLALLVVFVVVENIVSTPIMDMKLLFTPRVGMVLVLALFASFIIGIQGYATGYMTQTPDAANIKATIVDQAQAGVAAMTGHPIPASMIRVTLDPEFTYGSGFSLLQYAWHIAVATALAAMIVGAIGGALTRRTGARLPLIVGLLIFTAIGAIYAVAPYSVPSYLLLGIAFGTALGLYYATAPNLIVEAVPQEQQGISVGMLGVMNSMGTAIGLAVVTAFVNSNPVQATVEVMGTKRTVPVPSVFGDHGYALGYWFAAGGSAVALVFALVMRHGRTPATGGTAH</sequence>
<keyword evidence="5 6" id="KW-0472">Membrane</keyword>
<evidence type="ECO:0000256" key="2">
    <source>
        <dbReference type="ARBA" id="ARBA00022448"/>
    </source>
</evidence>
<feature type="transmembrane region" description="Helical" evidence="6">
    <location>
        <begin position="388"/>
        <end position="407"/>
    </location>
</feature>
<proteinExistence type="predicted"/>
<evidence type="ECO:0000259" key="7">
    <source>
        <dbReference type="PROSITE" id="PS50850"/>
    </source>
</evidence>
<evidence type="ECO:0000256" key="1">
    <source>
        <dbReference type="ARBA" id="ARBA00004651"/>
    </source>
</evidence>
<dbReference type="PANTHER" id="PTHR42718:SF9">
    <property type="entry name" value="MAJOR FACILITATOR SUPERFAMILY MULTIDRUG TRANSPORTER MFSC"/>
    <property type="match status" value="1"/>
</dbReference>
<dbReference type="PANTHER" id="PTHR42718">
    <property type="entry name" value="MAJOR FACILITATOR SUPERFAMILY MULTIDRUG TRANSPORTER MFSC"/>
    <property type="match status" value="1"/>
</dbReference>
<dbReference type="Gene3D" id="1.20.1250.20">
    <property type="entry name" value="MFS general substrate transporter like domains"/>
    <property type="match status" value="2"/>
</dbReference>
<dbReference type="EMBL" id="RFFH01000014">
    <property type="protein sequence ID" value="RMI29479.1"/>
    <property type="molecule type" value="Genomic_DNA"/>
</dbReference>
<evidence type="ECO:0000256" key="3">
    <source>
        <dbReference type="ARBA" id="ARBA00022692"/>
    </source>
</evidence>
<comment type="subcellular location">
    <subcellularLocation>
        <location evidence="1">Cell membrane</location>
        <topology evidence="1">Multi-pass membrane protein</topology>
    </subcellularLocation>
</comment>
<organism evidence="8 9">
    <name type="scientific">Nocardia stercoris</name>
    <dbReference type="NCBI Taxonomy" id="2483361"/>
    <lineage>
        <taxon>Bacteria</taxon>
        <taxon>Bacillati</taxon>
        <taxon>Actinomycetota</taxon>
        <taxon>Actinomycetes</taxon>
        <taxon>Mycobacteriales</taxon>
        <taxon>Nocardiaceae</taxon>
        <taxon>Nocardia</taxon>
    </lineage>
</organism>
<dbReference type="GO" id="GO:0022857">
    <property type="term" value="F:transmembrane transporter activity"/>
    <property type="evidence" value="ECO:0007669"/>
    <property type="project" value="InterPro"/>
</dbReference>
<feature type="transmembrane region" description="Helical" evidence="6">
    <location>
        <begin position="243"/>
        <end position="262"/>
    </location>
</feature>
<feature type="transmembrane region" description="Helical" evidence="6">
    <location>
        <begin position="413"/>
        <end position="437"/>
    </location>
</feature>
<feature type="transmembrane region" description="Helical" evidence="6">
    <location>
        <begin position="64"/>
        <end position="83"/>
    </location>
</feature>
<dbReference type="InterPro" id="IPR020846">
    <property type="entry name" value="MFS_dom"/>
</dbReference>
<evidence type="ECO:0000256" key="6">
    <source>
        <dbReference type="SAM" id="Phobius"/>
    </source>
</evidence>
<keyword evidence="9" id="KW-1185">Reference proteome</keyword>
<dbReference type="AlphaFoldDB" id="A0A3M2KVI5"/>
<dbReference type="OrthoDB" id="3656065at2"/>
<feature type="transmembrane region" description="Helical" evidence="6">
    <location>
        <begin position="26"/>
        <end position="44"/>
    </location>
</feature>
<evidence type="ECO:0000256" key="4">
    <source>
        <dbReference type="ARBA" id="ARBA00022989"/>
    </source>
</evidence>
<evidence type="ECO:0000313" key="8">
    <source>
        <dbReference type="EMBL" id="RMI29479.1"/>
    </source>
</evidence>
<feature type="transmembrane region" description="Helical" evidence="6">
    <location>
        <begin position="95"/>
        <end position="112"/>
    </location>
</feature>
<reference evidence="8 9" key="1">
    <citation type="submission" date="2018-10" db="EMBL/GenBank/DDBJ databases">
        <title>Isolation from cow dung.</title>
        <authorList>
            <person name="Ling L."/>
        </authorList>
    </citation>
    <scope>NUCLEOTIDE SEQUENCE [LARGE SCALE GENOMIC DNA]</scope>
    <source>
        <strain evidence="8 9">NEAU-LL90</strain>
    </source>
</reference>
<feature type="domain" description="Major facilitator superfamily (MFS) profile" evidence="7">
    <location>
        <begin position="29"/>
        <end position="526"/>
    </location>
</feature>
<gene>
    <name evidence="8" type="ORF">EBN03_25710</name>
</gene>
<feature type="transmembrane region" description="Helical" evidence="6">
    <location>
        <begin position="449"/>
        <end position="471"/>
    </location>
</feature>
<keyword evidence="4 6" id="KW-1133">Transmembrane helix</keyword>
<dbReference type="GO" id="GO:0005886">
    <property type="term" value="C:plasma membrane"/>
    <property type="evidence" value="ECO:0007669"/>
    <property type="project" value="UniProtKB-SubCell"/>
</dbReference>
<accession>A0A3M2KVI5</accession>
<dbReference type="Proteomes" id="UP000279275">
    <property type="component" value="Unassembled WGS sequence"/>
</dbReference>
<dbReference type="InterPro" id="IPR011701">
    <property type="entry name" value="MFS"/>
</dbReference>
<feature type="transmembrane region" description="Helical" evidence="6">
    <location>
        <begin position="358"/>
        <end position="381"/>
    </location>
</feature>
<keyword evidence="3 6" id="KW-0812">Transmembrane</keyword>
<dbReference type="PROSITE" id="PS50850">
    <property type="entry name" value="MFS"/>
    <property type="match status" value="1"/>
</dbReference>
<feature type="transmembrane region" description="Helical" evidence="6">
    <location>
        <begin position="502"/>
        <end position="521"/>
    </location>
</feature>
<keyword evidence="2" id="KW-0813">Transport</keyword>
<dbReference type="InterPro" id="IPR036259">
    <property type="entry name" value="MFS_trans_sf"/>
</dbReference>
<feature type="transmembrane region" description="Helical" evidence="6">
    <location>
        <begin position="283"/>
        <end position="301"/>
    </location>
</feature>
<dbReference type="RefSeq" id="WP_122190711.1">
    <property type="nucleotide sequence ID" value="NZ_RFFH01000014.1"/>
</dbReference>
<feature type="transmembrane region" description="Helical" evidence="6">
    <location>
        <begin position="118"/>
        <end position="139"/>
    </location>
</feature>
<protein>
    <submittedName>
        <fullName evidence="8">MFS transporter</fullName>
    </submittedName>
</protein>
<feature type="transmembrane region" description="Helical" evidence="6">
    <location>
        <begin position="213"/>
        <end position="231"/>
    </location>
</feature>
<evidence type="ECO:0000313" key="9">
    <source>
        <dbReference type="Proteomes" id="UP000279275"/>
    </source>
</evidence>
<feature type="transmembrane region" description="Helical" evidence="6">
    <location>
        <begin position="151"/>
        <end position="174"/>
    </location>
</feature>
<dbReference type="SUPFAM" id="SSF103473">
    <property type="entry name" value="MFS general substrate transporter"/>
    <property type="match status" value="1"/>
</dbReference>